<gene>
    <name evidence="1" type="ORF">DLK05_05525</name>
</gene>
<protein>
    <submittedName>
        <fullName evidence="1">Uncharacterized protein</fullName>
    </submittedName>
</protein>
<reference evidence="1 2" key="1">
    <citation type="submission" date="2018-11" db="EMBL/GenBank/DDBJ databases">
        <title>Parancylomarina longa gen. nov., sp. nov., isolated from sediments of southern Okinawa.</title>
        <authorList>
            <person name="Fu T."/>
        </authorList>
    </citation>
    <scope>NUCLEOTIDE SEQUENCE [LARGE SCALE GENOMIC DNA]</scope>
    <source>
        <strain evidence="1 2">T3-2 S1-C</strain>
    </source>
</reference>
<dbReference type="OrthoDB" id="894023at2"/>
<accession>A0A434AWS4</accession>
<proteinExistence type="predicted"/>
<name>A0A434AWS4_9BACT</name>
<evidence type="ECO:0000313" key="1">
    <source>
        <dbReference type="EMBL" id="RUT78942.1"/>
    </source>
</evidence>
<sequence>MQKFTTPDSTWSSFKNTQTHEEFIQNYVIKGRFHSLVPDDIVKDYEVVEYILASSYFHYPMFDEALRKLLGMFEMALKLKYKEVTDQEWKDFKGKDERGRKISPNLNNLIDWLCNGKYVTHDKEAYHSIRKIRNYFMHPETSNQGTILFRRKLLDLHNCFNEIFLPKEILEERKSKLEFYQPKVAKLNNVTVHLFRNGKTIHYKLVQAIAYLEGRLMLLFLSFCSEIKFTETGMECPDSLILSIEGFNISNNILSGTDTETREEVFIMPSKKNTTELEVHKTIEFHKNPLSTMHYAVLSKKLNEYFAWESYEANNKIAGRCLETSLNLT</sequence>
<dbReference type="Proteomes" id="UP000282985">
    <property type="component" value="Unassembled WGS sequence"/>
</dbReference>
<dbReference type="RefSeq" id="WP_127342999.1">
    <property type="nucleotide sequence ID" value="NZ_RJJX01000005.1"/>
</dbReference>
<dbReference type="AlphaFoldDB" id="A0A434AWS4"/>
<comment type="caution">
    <text evidence="1">The sequence shown here is derived from an EMBL/GenBank/DDBJ whole genome shotgun (WGS) entry which is preliminary data.</text>
</comment>
<organism evidence="1 2">
    <name type="scientific">Ancylomarina longa</name>
    <dbReference type="NCBI Taxonomy" id="2487017"/>
    <lineage>
        <taxon>Bacteria</taxon>
        <taxon>Pseudomonadati</taxon>
        <taxon>Bacteroidota</taxon>
        <taxon>Bacteroidia</taxon>
        <taxon>Marinilabiliales</taxon>
        <taxon>Marinifilaceae</taxon>
        <taxon>Ancylomarina</taxon>
    </lineage>
</organism>
<dbReference type="EMBL" id="RJJX01000005">
    <property type="protein sequence ID" value="RUT78942.1"/>
    <property type="molecule type" value="Genomic_DNA"/>
</dbReference>
<keyword evidence="2" id="KW-1185">Reference proteome</keyword>
<evidence type="ECO:0000313" key="2">
    <source>
        <dbReference type="Proteomes" id="UP000282985"/>
    </source>
</evidence>